<evidence type="ECO:0000313" key="12">
    <source>
        <dbReference type="Proteomes" id="UP000239576"/>
    </source>
</evidence>
<keyword evidence="2" id="KW-1277">Toxin-antitoxin system</keyword>
<dbReference type="InterPro" id="IPR052038">
    <property type="entry name" value="Type-VII_TA_antitoxin"/>
</dbReference>
<dbReference type="Gene3D" id="3.30.460.10">
    <property type="entry name" value="Beta Polymerase, domain 2"/>
    <property type="match status" value="1"/>
</dbReference>
<protein>
    <submittedName>
        <fullName evidence="11">DNA polymerase subunit beta</fullName>
    </submittedName>
</protein>
<keyword evidence="4" id="KW-0548">Nucleotidyltransferase</keyword>
<evidence type="ECO:0000256" key="9">
    <source>
        <dbReference type="ARBA" id="ARBA00038276"/>
    </source>
</evidence>
<dbReference type="PANTHER" id="PTHR33571:SF12">
    <property type="entry name" value="BSL3053 PROTEIN"/>
    <property type="match status" value="1"/>
</dbReference>
<keyword evidence="3" id="KW-0808">Transferase</keyword>
<dbReference type="GO" id="GO:0046872">
    <property type="term" value="F:metal ion binding"/>
    <property type="evidence" value="ECO:0007669"/>
    <property type="project" value="UniProtKB-KW"/>
</dbReference>
<evidence type="ECO:0000256" key="8">
    <source>
        <dbReference type="ARBA" id="ARBA00022842"/>
    </source>
</evidence>
<sequence length="103" mass="12142">MSDRCHVTRSQIIDFCHQWHVIEFAVFGSVLRDDFRDDSDIDVLVTLAPNHGLSLFDWMDMQQALETLFNRDVDLIDKRGLKNPYRRAEIMNTRQIIYASEQP</sequence>
<reference evidence="11 12" key="2">
    <citation type="submission" date="2018-03" db="EMBL/GenBank/DDBJ databases">
        <title>The ancient ancestry and fast evolution of plastids.</title>
        <authorList>
            <person name="Moore K.R."/>
            <person name="Magnabosco C."/>
            <person name="Momper L."/>
            <person name="Gold D.A."/>
            <person name="Bosak T."/>
            <person name="Fournier G.P."/>
        </authorList>
    </citation>
    <scope>NUCLEOTIDE SEQUENCE [LARGE SCALE GENOMIC DNA]</scope>
    <source>
        <strain evidence="11 12">ULC18</strain>
    </source>
</reference>
<proteinExistence type="inferred from homology"/>
<dbReference type="EMBL" id="PVWK01000010">
    <property type="protein sequence ID" value="PSB35202.1"/>
    <property type="molecule type" value="Genomic_DNA"/>
</dbReference>
<keyword evidence="5" id="KW-0479">Metal-binding</keyword>
<evidence type="ECO:0000256" key="7">
    <source>
        <dbReference type="ARBA" id="ARBA00022840"/>
    </source>
</evidence>
<dbReference type="Proteomes" id="UP000239576">
    <property type="component" value="Unassembled WGS sequence"/>
</dbReference>
<keyword evidence="8" id="KW-0460">Magnesium</keyword>
<evidence type="ECO:0000256" key="4">
    <source>
        <dbReference type="ARBA" id="ARBA00022695"/>
    </source>
</evidence>
<dbReference type="PANTHER" id="PTHR33571">
    <property type="entry name" value="SSL8005 PROTEIN"/>
    <property type="match status" value="1"/>
</dbReference>
<accession>A0A2T1ER24</accession>
<name>A0A2T1ER24_9CYAN</name>
<dbReference type="InterPro" id="IPR043519">
    <property type="entry name" value="NT_sf"/>
</dbReference>
<comment type="caution">
    <text evidence="11">The sequence shown here is derived from an EMBL/GenBank/DDBJ whole genome shotgun (WGS) entry which is preliminary data.</text>
</comment>
<dbReference type="InterPro" id="IPR002934">
    <property type="entry name" value="Polymerase_NTP_transf_dom"/>
</dbReference>
<evidence type="ECO:0000256" key="1">
    <source>
        <dbReference type="ARBA" id="ARBA00001946"/>
    </source>
</evidence>
<dbReference type="GO" id="GO:0005524">
    <property type="term" value="F:ATP binding"/>
    <property type="evidence" value="ECO:0007669"/>
    <property type="project" value="UniProtKB-KW"/>
</dbReference>
<dbReference type="AlphaFoldDB" id="A0A2T1ER24"/>
<comment type="cofactor">
    <cofactor evidence="1">
        <name>Mg(2+)</name>
        <dbReference type="ChEBI" id="CHEBI:18420"/>
    </cofactor>
</comment>
<dbReference type="GO" id="GO:0016779">
    <property type="term" value="F:nucleotidyltransferase activity"/>
    <property type="evidence" value="ECO:0007669"/>
    <property type="project" value="UniProtKB-KW"/>
</dbReference>
<evidence type="ECO:0000256" key="2">
    <source>
        <dbReference type="ARBA" id="ARBA00022649"/>
    </source>
</evidence>
<keyword evidence="12" id="KW-1185">Reference proteome</keyword>
<feature type="domain" description="Polymerase nucleotidyl transferase" evidence="10">
    <location>
        <begin position="15"/>
        <end position="96"/>
    </location>
</feature>
<evidence type="ECO:0000259" key="10">
    <source>
        <dbReference type="Pfam" id="PF01909"/>
    </source>
</evidence>
<dbReference type="Pfam" id="PF01909">
    <property type="entry name" value="NTP_transf_2"/>
    <property type="match status" value="1"/>
</dbReference>
<reference evidence="12" key="1">
    <citation type="submission" date="2018-02" db="EMBL/GenBank/DDBJ databases">
        <authorList>
            <person name="Moore K."/>
            <person name="Momper L."/>
        </authorList>
    </citation>
    <scope>NUCLEOTIDE SEQUENCE [LARGE SCALE GENOMIC DNA]</scope>
    <source>
        <strain evidence="12">ULC18</strain>
    </source>
</reference>
<evidence type="ECO:0000313" key="11">
    <source>
        <dbReference type="EMBL" id="PSB35202.1"/>
    </source>
</evidence>
<evidence type="ECO:0000256" key="5">
    <source>
        <dbReference type="ARBA" id="ARBA00022723"/>
    </source>
</evidence>
<evidence type="ECO:0000256" key="6">
    <source>
        <dbReference type="ARBA" id="ARBA00022741"/>
    </source>
</evidence>
<evidence type="ECO:0000256" key="3">
    <source>
        <dbReference type="ARBA" id="ARBA00022679"/>
    </source>
</evidence>
<comment type="similarity">
    <text evidence="9">Belongs to the MntA antitoxin family.</text>
</comment>
<keyword evidence="6" id="KW-0547">Nucleotide-binding</keyword>
<dbReference type="SUPFAM" id="SSF81301">
    <property type="entry name" value="Nucleotidyltransferase"/>
    <property type="match status" value="1"/>
</dbReference>
<organism evidence="11 12">
    <name type="scientific">Stenomitos frigidus ULC18</name>
    <dbReference type="NCBI Taxonomy" id="2107698"/>
    <lineage>
        <taxon>Bacteria</taxon>
        <taxon>Bacillati</taxon>
        <taxon>Cyanobacteriota</taxon>
        <taxon>Cyanophyceae</taxon>
        <taxon>Leptolyngbyales</taxon>
        <taxon>Leptolyngbyaceae</taxon>
        <taxon>Stenomitos</taxon>
    </lineage>
</organism>
<keyword evidence="7" id="KW-0067">ATP-binding</keyword>
<gene>
    <name evidence="11" type="ORF">C7B82_01415</name>
</gene>
<dbReference type="OrthoDB" id="428157at2"/>